<organism evidence="2">
    <name type="scientific">Cyberlindnera fabianii</name>
    <name type="common">Yeast</name>
    <name type="synonym">Hansenula fabianii</name>
    <dbReference type="NCBI Taxonomy" id="36022"/>
    <lineage>
        <taxon>Eukaryota</taxon>
        <taxon>Fungi</taxon>
        <taxon>Dikarya</taxon>
        <taxon>Ascomycota</taxon>
        <taxon>Saccharomycotina</taxon>
        <taxon>Saccharomycetes</taxon>
        <taxon>Phaffomycetales</taxon>
        <taxon>Phaffomycetaceae</taxon>
        <taxon>Cyberlindnera</taxon>
    </lineage>
</organism>
<dbReference type="VEuPathDB" id="FungiDB:BON22_5464"/>
<dbReference type="InterPro" id="IPR012337">
    <property type="entry name" value="RNaseH-like_sf"/>
</dbReference>
<evidence type="ECO:0000256" key="1">
    <source>
        <dbReference type="SAM" id="MobiDB-lite"/>
    </source>
</evidence>
<reference evidence="2" key="1">
    <citation type="journal article" date="2014" name="Genome Announc.">
        <title>Genome sequence of the yeast Cyberlindnera fabianii (Hansenula fabianii).</title>
        <authorList>
            <person name="Freel K.C."/>
            <person name="Sarilar V."/>
            <person name="Neuveglise C."/>
            <person name="Devillers H."/>
            <person name="Friedrich A."/>
            <person name="Schacherer J."/>
        </authorList>
    </citation>
    <scope>NUCLEOTIDE SEQUENCE</scope>
    <source>
        <strain evidence="2">YJS4271</strain>
    </source>
</reference>
<dbReference type="SUPFAM" id="SSF53098">
    <property type="entry name" value="Ribonuclease H-like"/>
    <property type="match status" value="1"/>
</dbReference>
<accession>A0A061ALJ1</accession>
<feature type="region of interest" description="Disordered" evidence="1">
    <location>
        <begin position="125"/>
        <end position="154"/>
    </location>
</feature>
<dbReference type="EMBL" id="LK052886">
    <property type="protein sequence ID" value="CDR37978.1"/>
    <property type="molecule type" value="Genomic_DNA"/>
</dbReference>
<dbReference type="Gene3D" id="3.30.420.10">
    <property type="entry name" value="Ribonuclease H-like superfamily/Ribonuclease H"/>
    <property type="match status" value="1"/>
</dbReference>
<sequence length="280" mass="30728">MVFSDVVVGVFSDFMQELLQLYNYFAGSVEYSLTPYNSPLFSSSSRASQSGISQSLLSISGPKSLLAQLFVPLIKSCEGVRETSNLSSDVTAASITIPDQAPLDLCGTNEKSKSVTYAKEVEQLNSQPQKKAKRKKPAMTAVPVTTPDHTPSNLRSTKVKLKSVVYAEEVDKSIRQPEKKAKNKTKNKLKAERAEKERNLNIKALGKITVFTDGSYSQYENNGGYGVYFGTNDPRNMSGYLDYCGDCFEAEVRAIQAGLNAIHRGFRNFVKMGEVKSGGI</sequence>
<protein>
    <submittedName>
        <fullName evidence="2">CYFA0S01e19823g1_1</fullName>
    </submittedName>
</protein>
<name>A0A061ALJ1_CYBFA</name>
<dbReference type="GO" id="GO:0003676">
    <property type="term" value="F:nucleic acid binding"/>
    <property type="evidence" value="ECO:0007669"/>
    <property type="project" value="InterPro"/>
</dbReference>
<proteinExistence type="predicted"/>
<dbReference type="AlphaFoldDB" id="A0A061ALJ1"/>
<evidence type="ECO:0000313" key="2">
    <source>
        <dbReference type="EMBL" id="CDR37978.1"/>
    </source>
</evidence>
<dbReference type="InterPro" id="IPR036397">
    <property type="entry name" value="RNaseH_sf"/>
</dbReference>
<gene>
    <name evidence="2" type="ORF">CYFA0S_01e19823g</name>
</gene>